<gene>
    <name evidence="1" type="ORF">SAMN04489747_1464</name>
</gene>
<reference evidence="1 2" key="1">
    <citation type="submission" date="2016-10" db="EMBL/GenBank/DDBJ databases">
        <authorList>
            <person name="de Groot N.N."/>
        </authorList>
    </citation>
    <scope>NUCLEOTIDE SEQUENCE [LARGE SCALE GENOMIC DNA]</scope>
    <source>
        <strain evidence="1 2">MON 2.2</strain>
    </source>
</reference>
<evidence type="ECO:0000313" key="1">
    <source>
        <dbReference type="EMBL" id="SDD66095.1"/>
    </source>
</evidence>
<evidence type="ECO:0000313" key="2">
    <source>
        <dbReference type="Proteomes" id="UP000198546"/>
    </source>
</evidence>
<dbReference type="EMBL" id="LT629688">
    <property type="protein sequence ID" value="SDD66095.1"/>
    <property type="molecule type" value="Genomic_DNA"/>
</dbReference>
<dbReference type="AlphaFoldDB" id="A0A1G6WM15"/>
<dbReference type="STRING" id="675864.SAMN04489747_1464"/>
<organism evidence="1 2">
    <name type="scientific">Auraticoccus monumenti</name>
    <dbReference type="NCBI Taxonomy" id="675864"/>
    <lineage>
        <taxon>Bacteria</taxon>
        <taxon>Bacillati</taxon>
        <taxon>Actinomycetota</taxon>
        <taxon>Actinomycetes</taxon>
        <taxon>Propionibacteriales</taxon>
        <taxon>Propionibacteriaceae</taxon>
        <taxon>Auraticoccus</taxon>
    </lineage>
</organism>
<dbReference type="Proteomes" id="UP000198546">
    <property type="component" value="Chromosome i"/>
</dbReference>
<sequence>MKAALRVTPPLRRKAHFFLRSRGTLADVHPFTSAFAEALDRRGATLSWLHEQLVERGNPVSVASLSYWRSGQRVPERASSRDALPDLEDLLHLPQGHLSRTVSTSRRVAPQRPGVMIGTLEQAREPIRRALAELDLEDPLNGLQEVHVHSVLDIGADGRPRRNSLRRLFRATRPDIDRFAHVEVVDPRSGARPRLLDLLECAEGRVVSYPESGVHVTEMLLPRPLGQGETALVQHDADLSEVWPAAPELSQHVLRPVRELLLWVRFDPDWVPGTWETRVQTTTDLTVLPRDTVAESAVHLALRNFGPGQAVVRWSVEPRPQPA</sequence>
<keyword evidence="2" id="KW-1185">Reference proteome</keyword>
<proteinExistence type="predicted"/>
<protein>
    <submittedName>
        <fullName evidence="1">Uncharacterized protein</fullName>
    </submittedName>
</protein>
<accession>A0A1G6WM15</accession>
<name>A0A1G6WM15_9ACTN</name>